<dbReference type="Proteomes" id="UP000270025">
    <property type="component" value="Chromosome"/>
</dbReference>
<sequence>MQKEIKGLYTIYGMWLFFGIIGMIFISFNLPSALQKNDTVGIVFSIVFGIIFLAMILGFGHLIRVAPKKVQEKYQDIFNHYPELEENVELFKENATAVDKLNQLYLYREAIFNTEYGRFVNPIFLNEIQALGVRIKWVRNGKVRSKNLFLLEREGEKEFEFDLGMVTPAKYEQLILFLHAVLDVKPGLEFFNEVED</sequence>
<evidence type="ECO:0000256" key="1">
    <source>
        <dbReference type="SAM" id="Phobius"/>
    </source>
</evidence>
<proteinExistence type="predicted"/>
<dbReference type="AlphaFoldDB" id="A0A3S4LRU6"/>
<protein>
    <submittedName>
        <fullName evidence="2">Uncharacterized protein</fullName>
    </submittedName>
</protein>
<dbReference type="KEGG" id="svf:NCTC3166_01193"/>
<evidence type="ECO:0000313" key="3">
    <source>
        <dbReference type="Proteomes" id="UP000270025"/>
    </source>
</evidence>
<keyword evidence="1" id="KW-0812">Transmembrane</keyword>
<accession>A0A3S4LRU6</accession>
<dbReference type="EMBL" id="LR134266">
    <property type="protein sequence ID" value="VED67371.1"/>
    <property type="molecule type" value="Genomic_DNA"/>
</dbReference>
<organism evidence="2 3">
    <name type="scientific">Streptococcus viridans</name>
    <dbReference type="NCBI Taxonomy" id="78535"/>
    <lineage>
        <taxon>Bacteria</taxon>
        <taxon>Bacillati</taxon>
        <taxon>Bacillota</taxon>
        <taxon>Bacilli</taxon>
        <taxon>Lactobacillales</taxon>
        <taxon>Streptococcaceae</taxon>
        <taxon>Streptococcus</taxon>
    </lineage>
</organism>
<keyword evidence="1" id="KW-1133">Transmembrane helix</keyword>
<keyword evidence="3" id="KW-1185">Reference proteome</keyword>
<keyword evidence="1" id="KW-0472">Membrane</keyword>
<feature type="transmembrane region" description="Helical" evidence="1">
    <location>
        <begin position="7"/>
        <end position="28"/>
    </location>
</feature>
<dbReference type="RefSeq" id="WP_126404363.1">
    <property type="nucleotide sequence ID" value="NZ_LR134266.1"/>
</dbReference>
<evidence type="ECO:0000313" key="2">
    <source>
        <dbReference type="EMBL" id="VED67371.1"/>
    </source>
</evidence>
<reference evidence="2 3" key="1">
    <citation type="submission" date="2018-12" db="EMBL/GenBank/DDBJ databases">
        <authorList>
            <consortium name="Pathogen Informatics"/>
        </authorList>
    </citation>
    <scope>NUCLEOTIDE SEQUENCE [LARGE SCALE GENOMIC DNA]</scope>
    <source>
        <strain evidence="2 3">NCTC3166</strain>
    </source>
</reference>
<feature type="transmembrane region" description="Helical" evidence="1">
    <location>
        <begin position="40"/>
        <end position="63"/>
    </location>
</feature>
<gene>
    <name evidence="2" type="ORF">NCTC3166_01193</name>
</gene>
<name>A0A3S4LRU6_9STRE</name>